<protein>
    <submittedName>
        <fullName evidence="1">Uncharacterized protein</fullName>
    </submittedName>
</protein>
<reference evidence="1" key="1">
    <citation type="submission" date="2018-05" db="EMBL/GenBank/DDBJ databases">
        <authorList>
            <person name="Lanie J.A."/>
            <person name="Ng W.-L."/>
            <person name="Kazmierczak K.M."/>
            <person name="Andrzejewski T.M."/>
            <person name="Davidsen T.M."/>
            <person name="Wayne K.J."/>
            <person name="Tettelin H."/>
            <person name="Glass J.I."/>
            <person name="Rusch D."/>
            <person name="Podicherti R."/>
            <person name="Tsui H.-C.T."/>
            <person name="Winkler M.E."/>
        </authorList>
    </citation>
    <scope>NUCLEOTIDE SEQUENCE</scope>
</reference>
<gene>
    <name evidence="1" type="ORF">METZ01_LOCUS442670</name>
</gene>
<evidence type="ECO:0000313" key="1">
    <source>
        <dbReference type="EMBL" id="SVD89816.1"/>
    </source>
</evidence>
<feature type="non-terminal residue" evidence="1">
    <location>
        <position position="1"/>
    </location>
</feature>
<dbReference type="EMBL" id="UINC01180557">
    <property type="protein sequence ID" value="SVD89816.1"/>
    <property type="molecule type" value="Genomic_DNA"/>
</dbReference>
<dbReference type="AlphaFoldDB" id="A0A382Z2U0"/>
<accession>A0A382Z2U0</accession>
<organism evidence="1">
    <name type="scientific">marine metagenome</name>
    <dbReference type="NCBI Taxonomy" id="408172"/>
    <lineage>
        <taxon>unclassified sequences</taxon>
        <taxon>metagenomes</taxon>
        <taxon>ecological metagenomes</taxon>
    </lineage>
</organism>
<proteinExistence type="predicted"/>
<sequence length="27" mass="3085">KVQSYLEGKQIRKVIVVPDRLVNIVCS</sequence>
<name>A0A382Z2U0_9ZZZZ</name>
<dbReference type="Gene3D" id="3.10.20.590">
    <property type="match status" value="1"/>
</dbReference>